<dbReference type="Proteomes" id="UP000242450">
    <property type="component" value="Chromosome 10"/>
</dbReference>
<dbReference type="SMART" id="SM00431">
    <property type="entry name" value="SCAN"/>
    <property type="match status" value="1"/>
</dbReference>
<keyword evidence="10" id="KW-1185">Reference proteome</keyword>
<evidence type="ECO:0000259" key="8">
    <source>
        <dbReference type="PROSITE" id="PS50805"/>
    </source>
</evidence>
<dbReference type="CDD" id="cd07936">
    <property type="entry name" value="SCAN"/>
    <property type="match status" value="1"/>
</dbReference>
<feature type="region of interest" description="Disordered" evidence="6">
    <location>
        <begin position="191"/>
        <end position="233"/>
    </location>
</feature>
<keyword evidence="3" id="KW-0804">Transcription</keyword>
<dbReference type="Gene3D" id="1.10.4020.10">
    <property type="entry name" value="DNA breaking-rejoining enzymes"/>
    <property type="match status" value="1"/>
</dbReference>
<feature type="compositionally biased region" description="Polar residues" evidence="6">
    <location>
        <begin position="199"/>
        <end position="216"/>
    </location>
</feature>
<dbReference type="InterPro" id="IPR050916">
    <property type="entry name" value="SCAN-C2H2_zinc_finger"/>
</dbReference>
<dbReference type="SUPFAM" id="SSF47353">
    <property type="entry name" value="Retrovirus capsid dimerization domain-like"/>
    <property type="match status" value="1"/>
</dbReference>
<comment type="caution">
    <text evidence="9">The sequence shown here is derived from an EMBL/GenBank/DDBJ whole genome shotgun (WGS) entry which is preliminary data.</text>
</comment>
<evidence type="ECO:0000313" key="10">
    <source>
        <dbReference type="Proteomes" id="UP000242450"/>
    </source>
</evidence>
<dbReference type="SMART" id="SM00349">
    <property type="entry name" value="KRAB"/>
    <property type="match status" value="1"/>
</dbReference>
<dbReference type="PROSITE" id="PS50804">
    <property type="entry name" value="SCAN_BOX"/>
    <property type="match status" value="1"/>
</dbReference>
<dbReference type="PANTHER" id="PTHR45935">
    <property type="entry name" value="PROTEIN ZBED8-RELATED"/>
    <property type="match status" value="1"/>
</dbReference>
<dbReference type="InterPro" id="IPR036051">
    <property type="entry name" value="KRAB_dom_sf"/>
</dbReference>
<dbReference type="InterPro" id="IPR003309">
    <property type="entry name" value="SCAN_dom"/>
</dbReference>
<dbReference type="CDD" id="cd07765">
    <property type="entry name" value="KRAB_A-box"/>
    <property type="match status" value="1"/>
</dbReference>
<dbReference type="Gene3D" id="6.10.140.140">
    <property type="match status" value="1"/>
</dbReference>
<feature type="domain" description="KRAB" evidence="8">
    <location>
        <begin position="164"/>
        <end position="235"/>
    </location>
</feature>
<gene>
    <name evidence="9" type="ORF">Celaphus_00007292</name>
</gene>
<dbReference type="AlphaFoldDB" id="A0A212CYG8"/>
<comment type="subcellular location">
    <subcellularLocation>
        <location evidence="5">Nucleus</location>
    </subcellularLocation>
</comment>
<dbReference type="PROSITE" id="PS50805">
    <property type="entry name" value="KRAB"/>
    <property type="match status" value="1"/>
</dbReference>
<feature type="compositionally biased region" description="Basic and acidic residues" evidence="6">
    <location>
        <begin position="35"/>
        <end position="45"/>
    </location>
</feature>
<dbReference type="InterPro" id="IPR038269">
    <property type="entry name" value="SCAN_sf"/>
</dbReference>
<dbReference type="SUPFAM" id="SSF109640">
    <property type="entry name" value="KRAB domain (Kruppel-associated box)"/>
    <property type="match status" value="1"/>
</dbReference>
<dbReference type="GO" id="GO:0003677">
    <property type="term" value="F:DNA binding"/>
    <property type="evidence" value="ECO:0007669"/>
    <property type="project" value="UniProtKB-KW"/>
</dbReference>
<dbReference type="GO" id="GO:0006355">
    <property type="term" value="P:regulation of DNA-templated transcription"/>
    <property type="evidence" value="ECO:0007669"/>
    <property type="project" value="InterPro"/>
</dbReference>
<evidence type="ECO:0000259" key="7">
    <source>
        <dbReference type="PROSITE" id="PS50804"/>
    </source>
</evidence>
<proteinExistence type="predicted"/>
<dbReference type="GO" id="GO:0005634">
    <property type="term" value="C:nucleus"/>
    <property type="evidence" value="ECO:0007669"/>
    <property type="project" value="UniProtKB-SubCell"/>
</dbReference>
<evidence type="ECO:0000313" key="9">
    <source>
        <dbReference type="EMBL" id="OWK11031.1"/>
    </source>
</evidence>
<sequence length="247" mass="27683">MSWSWTASQIRGAPLALGDGLRTVKVEEDSPGSGDSDRPGDCPDPETSRCHFREFRYQEVAGPEEALSRLRELCCRWLRPEVHSKEQILELLVLEQFLTILPQKLQAWVRKHCPQSGDEAAALVRSFQREPAGTSRQPHAGTAGDTVLGWQVLRGGLMLLQGLVTVQDVAVSLTWEEWERLGPAQKHFFRESAPKDHGNSVSPNQGVTHISDLRNSPSEEDVKNNEFRTSTESSDFVPETMFFGVFQ</sequence>
<evidence type="ECO:0000256" key="5">
    <source>
        <dbReference type="PROSITE-ProRule" id="PRU00187"/>
    </source>
</evidence>
<feature type="region of interest" description="Disordered" evidence="6">
    <location>
        <begin position="21"/>
        <end position="45"/>
    </location>
</feature>
<keyword evidence="2" id="KW-0238">DNA-binding</keyword>
<dbReference type="Pfam" id="PF02023">
    <property type="entry name" value="SCAN"/>
    <property type="match status" value="1"/>
</dbReference>
<keyword evidence="4 5" id="KW-0539">Nucleus</keyword>
<keyword evidence="1" id="KW-0805">Transcription regulation</keyword>
<dbReference type="OrthoDB" id="6077919at2759"/>
<reference evidence="9 10" key="1">
    <citation type="journal article" date="2018" name="Mol. Genet. Genomics">
        <title>The red deer Cervus elaphus genome CerEla1.0: sequencing, annotating, genes, and chromosomes.</title>
        <authorList>
            <person name="Bana N.A."/>
            <person name="Nyiri A."/>
            <person name="Nagy J."/>
            <person name="Frank K."/>
            <person name="Nagy T."/>
            <person name="Steger V."/>
            <person name="Schiller M."/>
            <person name="Lakatos P."/>
            <person name="Sugar L."/>
            <person name="Horn P."/>
            <person name="Barta E."/>
            <person name="Orosz L."/>
        </authorList>
    </citation>
    <scope>NUCLEOTIDE SEQUENCE [LARGE SCALE GENOMIC DNA]</scope>
    <source>
        <strain evidence="9">Hungarian</strain>
    </source>
</reference>
<dbReference type="PANTHER" id="PTHR45935:SF15">
    <property type="entry name" value="SCAN BOX DOMAIN-CONTAINING PROTEIN"/>
    <property type="match status" value="1"/>
</dbReference>
<evidence type="ECO:0000256" key="4">
    <source>
        <dbReference type="ARBA" id="ARBA00023242"/>
    </source>
</evidence>
<evidence type="ECO:0000256" key="1">
    <source>
        <dbReference type="ARBA" id="ARBA00023015"/>
    </source>
</evidence>
<evidence type="ECO:0000256" key="3">
    <source>
        <dbReference type="ARBA" id="ARBA00023163"/>
    </source>
</evidence>
<evidence type="ECO:0000256" key="2">
    <source>
        <dbReference type="ARBA" id="ARBA00023125"/>
    </source>
</evidence>
<evidence type="ECO:0000256" key="6">
    <source>
        <dbReference type="SAM" id="MobiDB-lite"/>
    </source>
</evidence>
<protein>
    <submittedName>
        <fullName evidence="9">ZNF394</fullName>
    </submittedName>
</protein>
<accession>A0A212CYG8</accession>
<organism evidence="9 10">
    <name type="scientific">Cervus elaphus hippelaphus</name>
    <name type="common">European red deer</name>
    <dbReference type="NCBI Taxonomy" id="46360"/>
    <lineage>
        <taxon>Eukaryota</taxon>
        <taxon>Metazoa</taxon>
        <taxon>Chordata</taxon>
        <taxon>Craniata</taxon>
        <taxon>Vertebrata</taxon>
        <taxon>Euteleostomi</taxon>
        <taxon>Mammalia</taxon>
        <taxon>Eutheria</taxon>
        <taxon>Laurasiatheria</taxon>
        <taxon>Artiodactyla</taxon>
        <taxon>Ruminantia</taxon>
        <taxon>Pecora</taxon>
        <taxon>Cervidae</taxon>
        <taxon>Cervinae</taxon>
        <taxon>Cervus</taxon>
    </lineage>
</organism>
<dbReference type="FunFam" id="1.10.4020.10:FF:000001">
    <property type="entry name" value="zinc finger protein 263 isoform X1"/>
    <property type="match status" value="1"/>
</dbReference>
<feature type="domain" description="SCAN box" evidence="7">
    <location>
        <begin position="49"/>
        <end position="130"/>
    </location>
</feature>
<dbReference type="Pfam" id="PF01352">
    <property type="entry name" value="KRAB"/>
    <property type="match status" value="1"/>
</dbReference>
<name>A0A212CYG8_CEREH</name>
<dbReference type="EMBL" id="MKHE01000010">
    <property type="protein sequence ID" value="OWK11031.1"/>
    <property type="molecule type" value="Genomic_DNA"/>
</dbReference>
<dbReference type="InterPro" id="IPR001909">
    <property type="entry name" value="KRAB"/>
</dbReference>